<dbReference type="AlphaFoldDB" id="A0A6G4V2L3"/>
<gene>
    <name evidence="1" type="ORF">G5C60_10650</name>
</gene>
<comment type="caution">
    <text evidence="1">The sequence shown here is derived from an EMBL/GenBank/DDBJ whole genome shotgun (WGS) entry which is preliminary data.</text>
</comment>
<dbReference type="InterPro" id="IPR009693">
    <property type="entry name" value="Glucitol_operon_activator"/>
</dbReference>
<dbReference type="RefSeq" id="WP_165257357.1">
    <property type="nucleotide sequence ID" value="NZ_JAAKZY010000025.1"/>
</dbReference>
<evidence type="ECO:0000313" key="2">
    <source>
        <dbReference type="Proteomes" id="UP000472335"/>
    </source>
</evidence>
<dbReference type="EMBL" id="JAAKZY010000025">
    <property type="protein sequence ID" value="NGO08094.1"/>
    <property type="molecule type" value="Genomic_DNA"/>
</dbReference>
<dbReference type="Pfam" id="PF06923">
    <property type="entry name" value="GutM"/>
    <property type="match status" value="1"/>
</dbReference>
<keyword evidence="2" id="KW-1185">Reference proteome</keyword>
<reference evidence="1 2" key="1">
    <citation type="submission" date="2020-02" db="EMBL/GenBank/DDBJ databases">
        <title>Whole-genome analyses of novel actinobacteria.</title>
        <authorList>
            <person name="Sahin N."/>
            <person name="Gencbay T."/>
        </authorList>
    </citation>
    <scope>NUCLEOTIDE SEQUENCE [LARGE SCALE GENOMIC DNA]</scope>
    <source>
        <strain evidence="1 2">HC44</strain>
    </source>
</reference>
<sequence>MAYLPLALLLLGGFALTMVSSMAQHRYYMRTVNRLAAQEHRAGVTLVSGRATGRFRGAVVLLLVRRSDKVVERALVMQGASVLARFRERPQLTGELSTAPSRATSAVMARAVEDARDRYRRMQSGAATDHSAAVRMWPAR</sequence>
<evidence type="ECO:0000313" key="1">
    <source>
        <dbReference type="EMBL" id="NGO08094.1"/>
    </source>
</evidence>
<protein>
    <submittedName>
        <fullName evidence="1">Transcriptional regulator</fullName>
    </submittedName>
</protein>
<dbReference type="Proteomes" id="UP000472335">
    <property type="component" value="Unassembled WGS sequence"/>
</dbReference>
<proteinExistence type="predicted"/>
<name>A0A6G4V2L3_9ACTN</name>
<accession>A0A6G4V2L3</accession>
<organism evidence="1 2">
    <name type="scientific">Streptomyces scabichelini</name>
    <dbReference type="NCBI Taxonomy" id="2711217"/>
    <lineage>
        <taxon>Bacteria</taxon>
        <taxon>Bacillati</taxon>
        <taxon>Actinomycetota</taxon>
        <taxon>Actinomycetes</taxon>
        <taxon>Kitasatosporales</taxon>
        <taxon>Streptomycetaceae</taxon>
        <taxon>Streptomyces</taxon>
    </lineage>
</organism>